<keyword evidence="1" id="KW-0805">Transcription regulation</keyword>
<evidence type="ECO:0000256" key="1">
    <source>
        <dbReference type="ARBA" id="ARBA00023015"/>
    </source>
</evidence>
<dbReference type="RefSeq" id="WP_344005755.1">
    <property type="nucleotide sequence ID" value="NZ_BAAAMY010000004.1"/>
</dbReference>
<dbReference type="PANTHER" id="PTHR43537:SF24">
    <property type="entry name" value="GLUCONATE OPERON TRANSCRIPTIONAL REPRESSOR"/>
    <property type="match status" value="1"/>
</dbReference>
<dbReference type="Pfam" id="PF07729">
    <property type="entry name" value="FCD"/>
    <property type="match status" value="1"/>
</dbReference>
<dbReference type="EMBL" id="BAAAMY010000004">
    <property type="protein sequence ID" value="GAA1914697.1"/>
    <property type="molecule type" value="Genomic_DNA"/>
</dbReference>
<sequence length="230" mass="24384">MRATETVQAWVEDRLRSRELTVGMRLPAERALAEQLGVSRGSVREALQVLAAMGVVRRSVGSGDAAGAVLIAEPAAPLGSALRLHVATEAFPVRDVVETRVLLETWAVAAAARVTPAPDLTEVHELLDAMDDPDLDVRAFLRLDAQLHVALAARSGNGLVGQIMVSLRESIETYVVGAIPHVADWSALLDTLRAEHREVVAAVAAADPDAAARAVDRHIRGFYAVSGLAG</sequence>
<dbReference type="InterPro" id="IPR008920">
    <property type="entry name" value="TF_FadR/GntR_C"/>
</dbReference>
<protein>
    <submittedName>
        <fullName evidence="5">FCD domain-containing protein</fullName>
    </submittedName>
</protein>
<name>A0ABP5ANN7_9ACTN</name>
<dbReference type="PRINTS" id="PR00035">
    <property type="entry name" value="HTHGNTR"/>
</dbReference>
<dbReference type="SMART" id="SM00895">
    <property type="entry name" value="FCD"/>
    <property type="match status" value="1"/>
</dbReference>
<evidence type="ECO:0000313" key="5">
    <source>
        <dbReference type="EMBL" id="GAA1914697.1"/>
    </source>
</evidence>
<dbReference type="InterPro" id="IPR000524">
    <property type="entry name" value="Tscrpt_reg_HTH_GntR"/>
</dbReference>
<evidence type="ECO:0000256" key="3">
    <source>
        <dbReference type="ARBA" id="ARBA00023163"/>
    </source>
</evidence>
<dbReference type="Pfam" id="PF00392">
    <property type="entry name" value="GntR"/>
    <property type="match status" value="1"/>
</dbReference>
<proteinExistence type="predicted"/>
<organism evidence="5 6">
    <name type="scientific">Nocardioides lentus</name>
    <dbReference type="NCBI Taxonomy" id="338077"/>
    <lineage>
        <taxon>Bacteria</taxon>
        <taxon>Bacillati</taxon>
        <taxon>Actinomycetota</taxon>
        <taxon>Actinomycetes</taxon>
        <taxon>Propionibacteriales</taxon>
        <taxon>Nocardioidaceae</taxon>
        <taxon>Nocardioides</taxon>
    </lineage>
</organism>
<dbReference type="InterPro" id="IPR036390">
    <property type="entry name" value="WH_DNA-bd_sf"/>
</dbReference>
<dbReference type="SMART" id="SM00345">
    <property type="entry name" value="HTH_GNTR"/>
    <property type="match status" value="1"/>
</dbReference>
<feature type="domain" description="HTH gntR-type" evidence="4">
    <location>
        <begin position="1"/>
        <end position="69"/>
    </location>
</feature>
<dbReference type="InterPro" id="IPR036388">
    <property type="entry name" value="WH-like_DNA-bd_sf"/>
</dbReference>
<dbReference type="Gene3D" id="1.10.10.10">
    <property type="entry name" value="Winged helix-like DNA-binding domain superfamily/Winged helix DNA-binding domain"/>
    <property type="match status" value="1"/>
</dbReference>
<keyword evidence="2" id="KW-0238">DNA-binding</keyword>
<dbReference type="SUPFAM" id="SSF48008">
    <property type="entry name" value="GntR ligand-binding domain-like"/>
    <property type="match status" value="1"/>
</dbReference>
<dbReference type="InterPro" id="IPR011711">
    <property type="entry name" value="GntR_C"/>
</dbReference>
<comment type="caution">
    <text evidence="5">The sequence shown here is derived from an EMBL/GenBank/DDBJ whole genome shotgun (WGS) entry which is preliminary data.</text>
</comment>
<dbReference type="SUPFAM" id="SSF46785">
    <property type="entry name" value="Winged helix' DNA-binding domain"/>
    <property type="match status" value="1"/>
</dbReference>
<evidence type="ECO:0000313" key="6">
    <source>
        <dbReference type="Proteomes" id="UP001501612"/>
    </source>
</evidence>
<dbReference type="PROSITE" id="PS50949">
    <property type="entry name" value="HTH_GNTR"/>
    <property type="match status" value="1"/>
</dbReference>
<keyword evidence="3" id="KW-0804">Transcription</keyword>
<gene>
    <name evidence="5" type="ORF">GCM10009737_15120</name>
</gene>
<dbReference type="Gene3D" id="1.20.120.530">
    <property type="entry name" value="GntR ligand-binding domain-like"/>
    <property type="match status" value="1"/>
</dbReference>
<evidence type="ECO:0000259" key="4">
    <source>
        <dbReference type="PROSITE" id="PS50949"/>
    </source>
</evidence>
<evidence type="ECO:0000256" key="2">
    <source>
        <dbReference type="ARBA" id="ARBA00023125"/>
    </source>
</evidence>
<dbReference type="Proteomes" id="UP001501612">
    <property type="component" value="Unassembled WGS sequence"/>
</dbReference>
<dbReference type="CDD" id="cd07377">
    <property type="entry name" value="WHTH_GntR"/>
    <property type="match status" value="1"/>
</dbReference>
<reference evidence="6" key="1">
    <citation type="journal article" date="2019" name="Int. J. Syst. Evol. Microbiol.">
        <title>The Global Catalogue of Microorganisms (GCM) 10K type strain sequencing project: providing services to taxonomists for standard genome sequencing and annotation.</title>
        <authorList>
            <consortium name="The Broad Institute Genomics Platform"/>
            <consortium name="The Broad Institute Genome Sequencing Center for Infectious Disease"/>
            <person name="Wu L."/>
            <person name="Ma J."/>
        </authorList>
    </citation>
    <scope>NUCLEOTIDE SEQUENCE [LARGE SCALE GENOMIC DNA]</scope>
    <source>
        <strain evidence="6">JCM 14046</strain>
    </source>
</reference>
<dbReference type="PANTHER" id="PTHR43537">
    <property type="entry name" value="TRANSCRIPTIONAL REGULATOR, GNTR FAMILY"/>
    <property type="match status" value="1"/>
</dbReference>
<keyword evidence="6" id="KW-1185">Reference proteome</keyword>
<accession>A0ABP5ANN7</accession>